<evidence type="ECO:0000259" key="19">
    <source>
        <dbReference type="PROSITE" id="PS50023"/>
    </source>
</evidence>
<protein>
    <recommendedName>
        <fullName evidence="4">F-actin monooxygenase</fullName>
        <ecNumber evidence="4">1.14.13.225</ecNumber>
    </recommendedName>
</protein>
<dbReference type="Pfam" id="PF25413">
    <property type="entry name" value="Rossman_Mical"/>
    <property type="match status" value="1"/>
</dbReference>
<dbReference type="EMBL" id="LIAE01010235">
    <property type="protein sequence ID" value="PAV64895.1"/>
    <property type="molecule type" value="Genomic_DNA"/>
</dbReference>
<comment type="cofactor">
    <cofactor evidence="1">
        <name>FAD</name>
        <dbReference type="ChEBI" id="CHEBI:57692"/>
    </cofactor>
</comment>
<accession>A0A2A2JT70</accession>
<evidence type="ECO:0000256" key="5">
    <source>
        <dbReference type="ARBA" id="ARBA00022490"/>
    </source>
</evidence>
<evidence type="ECO:0000256" key="6">
    <source>
        <dbReference type="ARBA" id="ARBA00022630"/>
    </source>
</evidence>
<evidence type="ECO:0000256" key="3">
    <source>
        <dbReference type="ARBA" id="ARBA00008223"/>
    </source>
</evidence>
<dbReference type="PANTHER" id="PTHR23167">
    <property type="entry name" value="CALPONIN HOMOLOGY DOMAIN-CONTAINING PROTEIN DDB_G0272472-RELATED"/>
    <property type="match status" value="1"/>
</dbReference>
<dbReference type="CDD" id="cd09358">
    <property type="entry name" value="LIM_Mical_like"/>
    <property type="match status" value="1"/>
</dbReference>
<reference evidence="20 21" key="1">
    <citation type="journal article" date="2017" name="Curr. Biol.">
        <title>Genome architecture and evolution of a unichromosomal asexual nematode.</title>
        <authorList>
            <person name="Fradin H."/>
            <person name="Zegar C."/>
            <person name="Gutwein M."/>
            <person name="Lucas J."/>
            <person name="Kovtun M."/>
            <person name="Corcoran D."/>
            <person name="Baugh L.R."/>
            <person name="Kiontke K."/>
            <person name="Gunsalus K."/>
            <person name="Fitch D.H."/>
            <person name="Piano F."/>
        </authorList>
    </citation>
    <scope>NUCLEOTIDE SEQUENCE [LARGE SCALE GENOMIC DNA]</scope>
    <source>
        <strain evidence="20">PF1309</strain>
    </source>
</reference>
<dbReference type="SUPFAM" id="SSF47576">
    <property type="entry name" value="Calponin-homology domain, CH-domain"/>
    <property type="match status" value="1"/>
</dbReference>
<evidence type="ECO:0000256" key="11">
    <source>
        <dbReference type="ARBA" id="ARBA00023002"/>
    </source>
</evidence>
<dbReference type="Pfam" id="PF12130">
    <property type="entry name" value="bMERB_dom"/>
    <property type="match status" value="1"/>
</dbReference>
<gene>
    <name evidence="20" type="ORF">WR25_07451</name>
</gene>
<evidence type="ECO:0000256" key="15">
    <source>
        <dbReference type="ARBA" id="ARBA00049522"/>
    </source>
</evidence>
<dbReference type="InterPro" id="IPR022735">
    <property type="entry name" value="bMERB_dom"/>
</dbReference>
<dbReference type="STRING" id="2018661.A0A2A2JT70"/>
<dbReference type="GO" id="GO:0046872">
    <property type="term" value="F:metal ion binding"/>
    <property type="evidence" value="ECO:0007669"/>
    <property type="project" value="UniProtKB-KW"/>
</dbReference>
<dbReference type="GO" id="GO:0120501">
    <property type="term" value="F:F-actin monooxygenase activity"/>
    <property type="evidence" value="ECO:0007669"/>
    <property type="project" value="UniProtKB-EC"/>
</dbReference>
<dbReference type="PANTHER" id="PTHR23167:SF54">
    <property type="entry name" value="[F-ACTIN]-MONOOXYGENASE MICAL"/>
    <property type="match status" value="1"/>
</dbReference>
<feature type="compositionally biased region" description="Basic and acidic residues" evidence="18">
    <location>
        <begin position="831"/>
        <end position="840"/>
    </location>
</feature>
<dbReference type="InterPro" id="IPR036872">
    <property type="entry name" value="CH_dom_sf"/>
</dbReference>
<evidence type="ECO:0000313" key="21">
    <source>
        <dbReference type="Proteomes" id="UP000218231"/>
    </source>
</evidence>
<dbReference type="Gene3D" id="3.50.50.60">
    <property type="entry name" value="FAD/NAD(P)-binding domain"/>
    <property type="match status" value="1"/>
</dbReference>
<dbReference type="Pfam" id="PF00307">
    <property type="entry name" value="CH"/>
    <property type="match status" value="1"/>
</dbReference>
<comment type="subcellular location">
    <subcellularLocation>
        <location evidence="2">Cytoplasm</location>
    </subcellularLocation>
</comment>
<evidence type="ECO:0000256" key="1">
    <source>
        <dbReference type="ARBA" id="ARBA00001974"/>
    </source>
</evidence>
<dbReference type="OrthoDB" id="20799at2759"/>
<evidence type="ECO:0000256" key="14">
    <source>
        <dbReference type="ARBA" id="ARBA00023203"/>
    </source>
</evidence>
<evidence type="ECO:0000256" key="17">
    <source>
        <dbReference type="SAM" id="Coils"/>
    </source>
</evidence>
<dbReference type="SMART" id="SM01203">
    <property type="entry name" value="DUF3585"/>
    <property type="match status" value="1"/>
</dbReference>
<dbReference type="SUPFAM" id="SSF57716">
    <property type="entry name" value="Glucocorticoid receptor-like (DNA-binding domain)"/>
    <property type="match status" value="1"/>
</dbReference>
<feature type="compositionally biased region" description="Acidic residues" evidence="18">
    <location>
        <begin position="843"/>
        <end position="856"/>
    </location>
</feature>
<evidence type="ECO:0000256" key="2">
    <source>
        <dbReference type="ARBA" id="ARBA00004496"/>
    </source>
</evidence>
<name>A0A2A2JT70_9BILA</name>
<keyword evidence="5" id="KW-0963">Cytoplasm</keyword>
<dbReference type="Gene3D" id="1.10.418.10">
    <property type="entry name" value="Calponin-like domain"/>
    <property type="match status" value="1"/>
</dbReference>
<keyword evidence="14" id="KW-0009">Actin-binding</keyword>
<dbReference type="InterPro" id="IPR001781">
    <property type="entry name" value="Znf_LIM"/>
</dbReference>
<dbReference type="SMART" id="SM00132">
    <property type="entry name" value="LIM"/>
    <property type="match status" value="1"/>
</dbReference>
<feature type="compositionally biased region" description="Polar residues" evidence="18">
    <location>
        <begin position="992"/>
        <end position="1012"/>
    </location>
</feature>
<evidence type="ECO:0000256" key="18">
    <source>
        <dbReference type="SAM" id="MobiDB-lite"/>
    </source>
</evidence>
<keyword evidence="6" id="KW-0285">Flavoprotein</keyword>
<evidence type="ECO:0000256" key="13">
    <source>
        <dbReference type="ARBA" id="ARBA00023038"/>
    </source>
</evidence>
<sequence length="1343" mass="154154">MTAKKQSLIEMGVIIKDEDDINALLAPQNVDRQALCRYATAAAEFATNGKLPSLEFARNHHETEDIAMFDFTSLFSSRCAVRLVEKKGKTLLMGIVGDSLHEPFWPTGSGCARGFLGVLDTAWTIREHALNERSSLEMIAERESIYRLLAQVTKDNMHRALSKYSIDPRTRYVSLELCVQPEDARALISTDKLTIEHFARPFPSTRRIKSESQRQLLSNYALWRFTQFAVNSFKCKPYDLDESWNDGKCLAALISKFRPDILDAKSVWDIEDYKRVYKVFDIIEKELNISTPCRYSYEWKKQPEELKVKYIRKICEKLQEDSSRIRAALITPKAHNPQKRKAENELNRVEFNGTPKRCEPIERITRDLTDYKPTWERDHIAAGRNETVECGEDGSRRKIEKLDVELVKRVEQIVSGQADVDRVRDQRERRHREARNKTHSITKEEIQKVEAMIRGDDWQKKQELTRIFIRPANFQHLSSKEGKKEYAKPAGSQHLSSQDVQHIRVSAADARREVRSGFDRNAEREKFRVVDEKMKEAKEIMERRDLNGIDPFGKRAHEMQQQRGPFNKPIAPVPPTKPLNSSQTIVISNPHLTSPKETSPYDSVNPNSKIKCQLCESVVYLAERMQVEGQYIHKNCFRCAYCGQPLRLGEHGKDHNLDYFHPFKYSDKLFHQMTEFNSRFFCRTHLQIPLREKIAKINKLSKQQQERKPEIEPQREPIINRQESISISPVVSRNQPEERITTKILSYYTSPMMSPVITSSPGHVAIEPEDISQPTAVGRTPERAEFGAHRREPSNSALTAAAASSTQPLNTSISSESDEEESVAIVQSSDRTSDRERESGSNESDEEESLEDAEKDELDRTINQVVDESNGPLTEEMAKKVWKEVVQRKSLATSEPMKSRNESDNVIVMRRNVDAGQSSPGNKPRALSLMINAGSIETYLNDKVDNGTESIEEIAKKRMAEEIEKLKEQTRRKAKQKTDEQLGITSNRFSVPVASNLTPNSSFRDRSTTSSPPRARKLEAKIIVEDLPSHSRSNVDNSLIRKVEEPKPERIDAPNITGPPMQIHTSNERIHSESSKETNILVNKMKRMRIRQKTVEVLGSTVAAARAGLAAKNGSSTILISDKTDGDKEVGQPPLQVPCAAVAPSPRERKSKEEQQEPSRAEQTQEVTDRAVQYVQKRAEKIIRQREEESKRNAQDIQRGLEECEVRKEVIQKKGTEYEEKLGKDPRDRWVLECWLALVQELEFLVWREQTLKVRAKDMQLADECKKLDEEYRNAQELEVDDELKALVLDRLYKATKEKANVRAEMEACRNDLKRQKPSTEILKEKNFDFRNFENAFCKMQNS</sequence>
<dbReference type="Gene3D" id="2.10.110.10">
    <property type="entry name" value="Cysteine Rich Protein"/>
    <property type="match status" value="1"/>
</dbReference>
<keyword evidence="11" id="KW-0560">Oxidoreductase</keyword>
<feature type="region of interest" description="Disordered" evidence="18">
    <location>
        <begin position="1120"/>
        <end position="1169"/>
    </location>
</feature>
<evidence type="ECO:0000256" key="4">
    <source>
        <dbReference type="ARBA" id="ARBA00012709"/>
    </source>
</evidence>
<dbReference type="InterPro" id="IPR036188">
    <property type="entry name" value="FAD/NAD-bd_sf"/>
</dbReference>
<dbReference type="PROSITE" id="PS50023">
    <property type="entry name" value="LIM_DOMAIN_2"/>
    <property type="match status" value="1"/>
</dbReference>
<comment type="catalytic activity">
    <reaction evidence="15">
        <text>L-methionyl-[F-actin] + NADPH + O2 + H(+) = L-methionyl-(R)-S-oxide-[F-actin] + NADP(+) + H2O</text>
        <dbReference type="Rhea" id="RHEA:51308"/>
        <dbReference type="Rhea" id="RHEA-COMP:12953"/>
        <dbReference type="Rhea" id="RHEA-COMP:12956"/>
        <dbReference type="ChEBI" id="CHEBI:15377"/>
        <dbReference type="ChEBI" id="CHEBI:15378"/>
        <dbReference type="ChEBI" id="CHEBI:15379"/>
        <dbReference type="ChEBI" id="CHEBI:16044"/>
        <dbReference type="ChEBI" id="CHEBI:45764"/>
        <dbReference type="ChEBI" id="CHEBI:57783"/>
        <dbReference type="ChEBI" id="CHEBI:58349"/>
        <dbReference type="EC" id="1.14.13.225"/>
    </reaction>
</comment>
<evidence type="ECO:0000256" key="9">
    <source>
        <dbReference type="ARBA" id="ARBA00022833"/>
    </source>
</evidence>
<feature type="region of interest" description="Disordered" evidence="18">
    <location>
        <begin position="759"/>
        <end position="875"/>
    </location>
</feature>
<dbReference type="InterPro" id="IPR057494">
    <property type="entry name" value="Rossman_Mical"/>
</dbReference>
<keyword evidence="21" id="KW-1185">Reference proteome</keyword>
<dbReference type="GO" id="GO:0005737">
    <property type="term" value="C:cytoplasm"/>
    <property type="evidence" value="ECO:0007669"/>
    <property type="project" value="UniProtKB-SubCell"/>
</dbReference>
<dbReference type="Proteomes" id="UP000218231">
    <property type="component" value="Unassembled WGS sequence"/>
</dbReference>
<comment type="similarity">
    <text evidence="3">Belongs to the Mical family.</text>
</comment>
<keyword evidence="17" id="KW-0175">Coiled coil</keyword>
<dbReference type="GO" id="GO:0003779">
    <property type="term" value="F:actin binding"/>
    <property type="evidence" value="ECO:0007669"/>
    <property type="project" value="UniProtKB-KW"/>
</dbReference>
<feature type="region of interest" description="Disordered" evidence="18">
    <location>
        <begin position="992"/>
        <end position="1013"/>
    </location>
</feature>
<keyword evidence="8" id="KW-0274">FAD</keyword>
<dbReference type="EC" id="1.14.13.225" evidence="4"/>
<dbReference type="Pfam" id="PF00412">
    <property type="entry name" value="LIM"/>
    <property type="match status" value="1"/>
</dbReference>
<proteinExistence type="inferred from homology"/>
<comment type="caution">
    <text evidence="20">The sequence shown here is derived from an EMBL/GenBank/DDBJ whole genome shotgun (WGS) entry which is preliminary data.</text>
</comment>
<keyword evidence="10" id="KW-0521">NADP</keyword>
<feature type="compositionally biased region" description="Low complexity" evidence="18">
    <location>
        <begin position="794"/>
        <end position="806"/>
    </location>
</feature>
<keyword evidence="7 16" id="KW-0479">Metal-binding</keyword>
<evidence type="ECO:0000256" key="16">
    <source>
        <dbReference type="PROSITE-ProRule" id="PRU00125"/>
    </source>
</evidence>
<feature type="domain" description="LIM zinc-binding" evidence="19">
    <location>
        <begin position="610"/>
        <end position="692"/>
    </location>
</feature>
<feature type="coiled-coil region" evidence="17">
    <location>
        <begin position="949"/>
        <end position="980"/>
    </location>
</feature>
<dbReference type="InterPro" id="IPR001715">
    <property type="entry name" value="CH_dom"/>
</dbReference>
<organism evidence="20 21">
    <name type="scientific">Diploscapter pachys</name>
    <dbReference type="NCBI Taxonomy" id="2018661"/>
    <lineage>
        <taxon>Eukaryota</taxon>
        <taxon>Metazoa</taxon>
        <taxon>Ecdysozoa</taxon>
        <taxon>Nematoda</taxon>
        <taxon>Chromadorea</taxon>
        <taxon>Rhabditida</taxon>
        <taxon>Rhabditina</taxon>
        <taxon>Rhabditomorpha</taxon>
        <taxon>Rhabditoidea</taxon>
        <taxon>Rhabditidae</taxon>
        <taxon>Diploscapter</taxon>
    </lineage>
</organism>
<evidence type="ECO:0000256" key="7">
    <source>
        <dbReference type="ARBA" id="ARBA00022723"/>
    </source>
</evidence>
<feature type="compositionally biased region" description="Basic and acidic residues" evidence="18">
    <location>
        <begin position="780"/>
        <end position="793"/>
    </location>
</feature>
<evidence type="ECO:0000313" key="20">
    <source>
        <dbReference type="EMBL" id="PAV64895.1"/>
    </source>
</evidence>
<keyword evidence="9 16" id="KW-0862">Zinc</keyword>
<evidence type="ECO:0000256" key="10">
    <source>
        <dbReference type="ARBA" id="ARBA00022857"/>
    </source>
</evidence>
<evidence type="ECO:0000256" key="8">
    <source>
        <dbReference type="ARBA" id="ARBA00022827"/>
    </source>
</evidence>
<evidence type="ECO:0000256" key="12">
    <source>
        <dbReference type="ARBA" id="ARBA00023033"/>
    </source>
</evidence>
<keyword evidence="12" id="KW-0503">Monooxygenase</keyword>
<dbReference type="InterPro" id="IPR050540">
    <property type="entry name" value="F-actin_Monoox_Mical"/>
</dbReference>
<keyword evidence="13 16" id="KW-0440">LIM domain</keyword>
<feature type="compositionally biased region" description="Basic and acidic residues" evidence="18">
    <location>
        <begin position="1146"/>
        <end position="1160"/>
    </location>
</feature>